<protein>
    <submittedName>
        <fullName evidence="2">BRO family protein</fullName>
    </submittedName>
</protein>
<proteinExistence type="predicted"/>
<reference evidence="2" key="1">
    <citation type="submission" date="2022-07" db="EMBL/GenBank/DDBJ databases">
        <title>Sequence of Pasteurella multocoda 17BRD-035.</title>
        <authorList>
            <person name="Roy Chowdhury P."/>
            <person name="Alhamami T."/>
            <person name="Trott D.J."/>
            <person name="Djordvevic S.P."/>
        </authorList>
    </citation>
    <scope>NUCLEOTIDE SEQUENCE</scope>
    <source>
        <strain evidence="2">17BRD-035</strain>
    </source>
</reference>
<dbReference type="PANTHER" id="PTHR36180:SF2">
    <property type="entry name" value="BRO FAMILY PROTEIN"/>
    <property type="match status" value="1"/>
</dbReference>
<dbReference type="EMBL" id="JANIEN010000047">
    <property type="protein sequence ID" value="MDT3453574.1"/>
    <property type="molecule type" value="Genomic_DNA"/>
</dbReference>
<dbReference type="Proteomes" id="UP001182304">
    <property type="component" value="Unassembled WGS sequence"/>
</dbReference>
<evidence type="ECO:0000259" key="1">
    <source>
        <dbReference type="PROSITE" id="PS51750"/>
    </source>
</evidence>
<comment type="caution">
    <text evidence="2">The sequence shown here is derived from an EMBL/GenBank/DDBJ whole genome shotgun (WGS) entry which is preliminary data.</text>
</comment>
<organism evidence="2 3">
    <name type="scientific">Pasteurella multocida</name>
    <dbReference type="NCBI Taxonomy" id="747"/>
    <lineage>
        <taxon>Bacteria</taxon>
        <taxon>Pseudomonadati</taxon>
        <taxon>Pseudomonadota</taxon>
        <taxon>Gammaproteobacteria</taxon>
        <taxon>Pasteurellales</taxon>
        <taxon>Pasteurellaceae</taxon>
        <taxon>Pasteurella</taxon>
    </lineage>
</organism>
<accession>A0AAW8VBE0</accession>
<feature type="domain" description="Bro-N" evidence="1">
    <location>
        <begin position="4"/>
        <end position="113"/>
    </location>
</feature>
<gene>
    <name evidence="2" type="ORF">NQF69_12460</name>
</gene>
<sequence length="229" mass="26545">MTTKTQLSTFLFETHIIRTLSINNEPWFVVADLCKALELSSPTKAILNLDEDEVALNSIQGISKGNDKVNLVSESGMYTLILRCRDAVKKGSVPHRFRKWVTAEVLPQIRKTGKYEVQPQQLALPEPEKKYTFSFTEYELQQLAWAWFAFSRCTETLRKLYSPLQKLGSHFAPKAYGQGMEYYRLVQSTNDTINRITKDFKCVSNDNWRVLEHVRNFDKNAIVYNQIHD</sequence>
<dbReference type="RefSeq" id="WP_223132092.1">
    <property type="nucleotide sequence ID" value="NZ_CP082272.1"/>
</dbReference>
<dbReference type="Pfam" id="PF02498">
    <property type="entry name" value="Bro-N"/>
    <property type="match status" value="1"/>
</dbReference>
<dbReference type="Pfam" id="PF10548">
    <property type="entry name" value="P22_AR_C"/>
    <property type="match status" value="1"/>
</dbReference>
<dbReference type="AlphaFoldDB" id="A0AAW8VBE0"/>
<dbReference type="PANTHER" id="PTHR36180">
    <property type="entry name" value="DNA-BINDING PROTEIN-RELATED-RELATED"/>
    <property type="match status" value="1"/>
</dbReference>
<dbReference type="PROSITE" id="PS51750">
    <property type="entry name" value="BRO_N"/>
    <property type="match status" value="1"/>
</dbReference>
<dbReference type="InterPro" id="IPR018876">
    <property type="entry name" value="Phage_P22_antirepressor_C"/>
</dbReference>
<evidence type="ECO:0000313" key="2">
    <source>
        <dbReference type="EMBL" id="MDT3453574.1"/>
    </source>
</evidence>
<name>A0AAW8VBE0_PASMD</name>
<dbReference type="SMART" id="SM01040">
    <property type="entry name" value="Bro-N"/>
    <property type="match status" value="1"/>
</dbReference>
<dbReference type="InterPro" id="IPR003497">
    <property type="entry name" value="BRO_N_domain"/>
</dbReference>
<evidence type="ECO:0000313" key="3">
    <source>
        <dbReference type="Proteomes" id="UP001182304"/>
    </source>
</evidence>